<dbReference type="InterPro" id="IPR040194">
    <property type="entry name" value="Cwf19-like"/>
</dbReference>
<evidence type="ECO:0000256" key="2">
    <source>
        <dbReference type="SAM" id="MobiDB-lite"/>
    </source>
</evidence>
<feature type="compositionally biased region" description="Gly residues" evidence="2">
    <location>
        <begin position="287"/>
        <end position="297"/>
    </location>
</feature>
<dbReference type="STRING" id="1684307.A0A316U4R8"/>
<feature type="compositionally biased region" description="Low complexity" evidence="2">
    <location>
        <begin position="357"/>
        <end position="374"/>
    </location>
</feature>
<dbReference type="Gene3D" id="3.30.428.10">
    <property type="entry name" value="HIT-like"/>
    <property type="match status" value="1"/>
</dbReference>
<organism evidence="5 6">
    <name type="scientific">Pseudomicrostroma glucosiphilum</name>
    <dbReference type="NCBI Taxonomy" id="1684307"/>
    <lineage>
        <taxon>Eukaryota</taxon>
        <taxon>Fungi</taxon>
        <taxon>Dikarya</taxon>
        <taxon>Basidiomycota</taxon>
        <taxon>Ustilaginomycotina</taxon>
        <taxon>Exobasidiomycetes</taxon>
        <taxon>Microstromatales</taxon>
        <taxon>Microstromatales incertae sedis</taxon>
        <taxon>Pseudomicrostroma</taxon>
    </lineage>
</organism>
<keyword evidence="6" id="KW-1185">Reference proteome</keyword>
<dbReference type="Proteomes" id="UP000245942">
    <property type="component" value="Unassembled WGS sequence"/>
</dbReference>
<dbReference type="AlphaFoldDB" id="A0A316U4R8"/>
<evidence type="ECO:0000256" key="1">
    <source>
        <dbReference type="ARBA" id="ARBA00006795"/>
    </source>
</evidence>
<name>A0A316U4R8_9BASI</name>
<dbReference type="GO" id="GO:0071014">
    <property type="term" value="C:post-mRNA release spliceosomal complex"/>
    <property type="evidence" value="ECO:0007669"/>
    <property type="project" value="TreeGrafter"/>
</dbReference>
<feature type="compositionally biased region" description="Polar residues" evidence="2">
    <location>
        <begin position="486"/>
        <end position="496"/>
    </location>
</feature>
<gene>
    <name evidence="5" type="ORF">BCV69DRAFT_312843</name>
</gene>
<dbReference type="SUPFAM" id="SSF54197">
    <property type="entry name" value="HIT-like"/>
    <property type="match status" value="1"/>
</dbReference>
<feature type="compositionally biased region" description="Low complexity" evidence="2">
    <location>
        <begin position="382"/>
        <end position="393"/>
    </location>
</feature>
<sequence length="888" mass="98002">MGDDHPSSSAFPYRSRRHDDEDRSQHTSSRNHRHHSSSSKHRRSPSPHHRSSHRQSSSSSSSKRRRDDNRDDDRGSSRPHGHRHRDRDDDRSHRGHSRRSVSPPAADASTTVPSSSALNLQSHAEPTHSGSPVSLPKSSATETQIKRDNWMVAGATQSYNSRVDAQGDATTSSTEPGDGEGDYFSSLGNERVKKPKEDKPNPDELRVSSRELNTQFAQGKHIDEYADQAKQKTSFGAPGYQWRLMKLRKTFEQASEEGRSIEDVAMERYGDMASFEEAKAEKAYLDGQGGVSRGQRGGTPVRPPAATNPSNRSFMFTDSPNSSFGAGAPHSRPVSRQSFRKPGEASAPSTPQPEVPTSLSGVGRLGSLRGTSGTPQQSKSSTPIPTVFTPTIPARTANADANESATELSGTPTPSPAVQSAVAAAQARDSVSNPPLDAAALNKLEAKVMKAEMMGKPNARSLRDTLEKEKVRATSGGDQGGGHFEQTASVQSVGSSADTNVQVLPTLDGRGRLYDVGRGRPGEDEELPPGNRRRKANKVQTHDPKTGEFVRYNVDDDEITLEDMVRQEKFKAGSGDQKNYDAELGNRIASDGAFKEGFDYLDENVERLARKKMRSDALKRQFAINDFAKTKKALESCRFCFQDEGEKPPLARLVASGTRAYLALPDNEPLVEGHCFIVPIQHHLSMLDADDDTWEEVKNFMKCLLQLADSKGQGVVFYETVVSLKQQRHTVIEALPLEKDLLSSLPGNFRQELMNVESDWSQHHKVISFTPDRPFRRAMVPQLPYFMIQFDHKGEKGYGHVIEGAEAGEAFEQQDEYAMSEAAMGGGKFDRWFAAEVIGSLLDLEPRAWRKPRRLDHRAGSELLARFEKEWEPFNWTKMLGRGGGAAS</sequence>
<comment type="similarity">
    <text evidence="1">Belongs to the CWF19 family.</text>
</comment>
<dbReference type="RefSeq" id="XP_025347397.1">
    <property type="nucleotide sequence ID" value="XM_025494977.1"/>
</dbReference>
<dbReference type="GO" id="GO:0000398">
    <property type="term" value="P:mRNA splicing, via spliceosome"/>
    <property type="evidence" value="ECO:0007669"/>
    <property type="project" value="TreeGrafter"/>
</dbReference>
<dbReference type="PANTHER" id="PTHR12072">
    <property type="entry name" value="CWF19, CELL CYCLE CONTROL PROTEIN"/>
    <property type="match status" value="1"/>
</dbReference>
<protein>
    <recommendedName>
        <fullName evidence="7">CwfJ C-terminus 1-domain-containing protein-like protein</fullName>
    </recommendedName>
</protein>
<dbReference type="Pfam" id="PF04677">
    <property type="entry name" value="CwfJ_C_1"/>
    <property type="match status" value="1"/>
</dbReference>
<feature type="compositionally biased region" description="Basic and acidic residues" evidence="2">
    <location>
        <begin position="190"/>
        <end position="209"/>
    </location>
</feature>
<evidence type="ECO:0000313" key="5">
    <source>
        <dbReference type="EMBL" id="PWN20237.1"/>
    </source>
</evidence>
<feature type="region of interest" description="Disordered" evidence="2">
    <location>
        <begin position="284"/>
        <end position="434"/>
    </location>
</feature>
<dbReference type="EMBL" id="KZ819328">
    <property type="protein sequence ID" value="PWN20237.1"/>
    <property type="molecule type" value="Genomic_DNA"/>
</dbReference>
<feature type="region of interest" description="Disordered" evidence="2">
    <location>
        <begin position="473"/>
        <end position="496"/>
    </location>
</feature>
<dbReference type="InterPro" id="IPR006767">
    <property type="entry name" value="Cwf19-like_C_dom-2"/>
</dbReference>
<accession>A0A316U4R8</accession>
<feature type="compositionally biased region" description="Polar residues" evidence="2">
    <location>
        <begin position="108"/>
        <end position="143"/>
    </location>
</feature>
<feature type="domain" description="Cwf19-like C-terminal" evidence="4">
    <location>
        <begin position="626"/>
        <end position="749"/>
    </location>
</feature>
<evidence type="ECO:0008006" key="7">
    <source>
        <dbReference type="Google" id="ProtNLM"/>
    </source>
</evidence>
<dbReference type="OrthoDB" id="1109245at2759"/>
<feature type="compositionally biased region" description="Basic and acidic residues" evidence="2">
    <location>
        <begin position="511"/>
        <end position="522"/>
    </location>
</feature>
<feature type="compositionally biased region" description="Low complexity" evidence="2">
    <location>
        <begin position="416"/>
        <end position="427"/>
    </location>
</feature>
<feature type="region of interest" description="Disordered" evidence="2">
    <location>
        <begin position="511"/>
        <end position="541"/>
    </location>
</feature>
<dbReference type="PANTHER" id="PTHR12072:SF5">
    <property type="entry name" value="CWF19-LIKE PROTEIN 2"/>
    <property type="match status" value="1"/>
</dbReference>
<proteinExistence type="inferred from homology"/>
<feature type="compositionally biased region" description="Polar residues" evidence="2">
    <location>
        <begin position="399"/>
        <end position="412"/>
    </location>
</feature>
<evidence type="ECO:0000313" key="6">
    <source>
        <dbReference type="Proteomes" id="UP000245942"/>
    </source>
</evidence>
<feature type="compositionally biased region" description="Polar residues" evidence="2">
    <location>
        <begin position="307"/>
        <end position="324"/>
    </location>
</feature>
<evidence type="ECO:0000259" key="3">
    <source>
        <dbReference type="Pfam" id="PF04676"/>
    </source>
</evidence>
<feature type="compositionally biased region" description="Polar residues" evidence="2">
    <location>
        <begin position="155"/>
        <end position="175"/>
    </location>
</feature>
<feature type="compositionally biased region" description="Basic residues" evidence="2">
    <location>
        <begin position="29"/>
        <end position="53"/>
    </location>
</feature>
<evidence type="ECO:0000259" key="4">
    <source>
        <dbReference type="Pfam" id="PF04677"/>
    </source>
</evidence>
<reference evidence="5 6" key="1">
    <citation type="journal article" date="2018" name="Mol. Biol. Evol.">
        <title>Broad Genomic Sampling Reveals a Smut Pathogenic Ancestry of the Fungal Clade Ustilaginomycotina.</title>
        <authorList>
            <person name="Kijpornyongpan T."/>
            <person name="Mondo S.J."/>
            <person name="Barry K."/>
            <person name="Sandor L."/>
            <person name="Lee J."/>
            <person name="Lipzen A."/>
            <person name="Pangilinan J."/>
            <person name="LaButti K."/>
            <person name="Hainaut M."/>
            <person name="Henrissat B."/>
            <person name="Grigoriev I.V."/>
            <person name="Spatafora J.W."/>
            <person name="Aime M.C."/>
        </authorList>
    </citation>
    <scope>NUCLEOTIDE SEQUENCE [LARGE SCALE GENOMIC DNA]</scope>
    <source>
        <strain evidence="5 6">MCA 4718</strain>
    </source>
</reference>
<dbReference type="GeneID" id="37016711"/>
<feature type="compositionally biased region" description="Basic and acidic residues" evidence="2">
    <location>
        <begin position="65"/>
        <end position="76"/>
    </location>
</feature>
<dbReference type="Pfam" id="PF04676">
    <property type="entry name" value="CwfJ_C_2"/>
    <property type="match status" value="1"/>
</dbReference>
<feature type="region of interest" description="Disordered" evidence="2">
    <location>
        <begin position="1"/>
        <end position="209"/>
    </location>
</feature>
<dbReference type="InterPro" id="IPR036265">
    <property type="entry name" value="HIT-like_sf"/>
</dbReference>
<feature type="domain" description="Cwf19-like protein C-terminal" evidence="3">
    <location>
        <begin position="759"/>
        <end position="877"/>
    </location>
</feature>
<dbReference type="InterPro" id="IPR006768">
    <property type="entry name" value="Cwf19-like_C_dom-1"/>
</dbReference>